<proteinExistence type="predicted"/>
<dbReference type="RefSeq" id="WP_106263654.1">
    <property type="nucleotide sequence ID" value="NZ_PVTQ01000004.1"/>
</dbReference>
<dbReference type="Proteomes" id="UP000238392">
    <property type="component" value="Unassembled WGS sequence"/>
</dbReference>
<sequence>MHGLVICALARFFLETYGAAIWQQIRGRADAGDDRYEPFLKYPDDLAARLVSAAGHVLRRHPDDVWEDFGAALIASDAFTAPRRLLRFSGASFSDFLSALPELSGRITLAVPDFILPPVTLIEQDVGTFMFRCPASAEYEHVLRGVIRAMADEYGALALIDHGPEGHGVQVQLIDVSFASGRAFALGRAG</sequence>
<organism evidence="2 3">
    <name type="scientific">Donghicola tyrosinivorans</name>
    <dbReference type="NCBI Taxonomy" id="1652492"/>
    <lineage>
        <taxon>Bacteria</taxon>
        <taxon>Pseudomonadati</taxon>
        <taxon>Pseudomonadota</taxon>
        <taxon>Alphaproteobacteria</taxon>
        <taxon>Rhodobacterales</taxon>
        <taxon>Roseobacteraceae</taxon>
        <taxon>Donghicola</taxon>
    </lineage>
</organism>
<dbReference type="EMBL" id="PVTQ01000004">
    <property type="protein sequence ID" value="PRY91126.1"/>
    <property type="molecule type" value="Genomic_DNA"/>
</dbReference>
<dbReference type="InterPro" id="IPR011644">
    <property type="entry name" value="Heme_NO-bd"/>
</dbReference>
<dbReference type="InterPro" id="IPR038158">
    <property type="entry name" value="H-NOX_domain_sf"/>
</dbReference>
<dbReference type="Gene3D" id="3.90.1520.10">
    <property type="entry name" value="H-NOX domain"/>
    <property type="match status" value="1"/>
</dbReference>
<evidence type="ECO:0000313" key="3">
    <source>
        <dbReference type="Proteomes" id="UP000238392"/>
    </source>
</evidence>
<accession>A0A2T0WWP9</accession>
<feature type="domain" description="Heme NO-binding" evidence="1">
    <location>
        <begin position="2"/>
        <end position="155"/>
    </location>
</feature>
<dbReference type="GO" id="GO:0020037">
    <property type="term" value="F:heme binding"/>
    <property type="evidence" value="ECO:0007669"/>
    <property type="project" value="InterPro"/>
</dbReference>
<reference evidence="2 3" key="1">
    <citation type="submission" date="2018-03" db="EMBL/GenBank/DDBJ databases">
        <title>Genomic Encyclopedia of Archaeal and Bacterial Type Strains, Phase II (KMG-II): from individual species to whole genera.</title>
        <authorList>
            <person name="Goeker M."/>
        </authorList>
    </citation>
    <scope>NUCLEOTIDE SEQUENCE [LARGE SCALE GENOMIC DNA]</scope>
    <source>
        <strain evidence="2 3">DSM 100212</strain>
    </source>
</reference>
<name>A0A2T0WWP9_9RHOB</name>
<comment type="caution">
    <text evidence="2">The sequence shown here is derived from an EMBL/GenBank/DDBJ whole genome shotgun (WGS) entry which is preliminary data.</text>
</comment>
<dbReference type="AlphaFoldDB" id="A0A2T0WWP9"/>
<gene>
    <name evidence="2" type="ORF">CLV74_104140</name>
</gene>
<keyword evidence="3" id="KW-1185">Reference proteome</keyword>
<dbReference type="InterPro" id="IPR024096">
    <property type="entry name" value="NO_sig/Golgi_transp_ligand-bd"/>
</dbReference>
<evidence type="ECO:0000259" key="1">
    <source>
        <dbReference type="Pfam" id="PF07700"/>
    </source>
</evidence>
<dbReference type="Pfam" id="PF07700">
    <property type="entry name" value="HNOB"/>
    <property type="match status" value="1"/>
</dbReference>
<protein>
    <submittedName>
        <fullName evidence="2">Heme-NO-binding protein</fullName>
    </submittedName>
</protein>
<dbReference type="SUPFAM" id="SSF111126">
    <property type="entry name" value="Ligand-binding domain in the NO signalling and Golgi transport"/>
    <property type="match status" value="1"/>
</dbReference>
<dbReference type="OrthoDB" id="981203at2"/>
<evidence type="ECO:0000313" key="2">
    <source>
        <dbReference type="EMBL" id="PRY91126.1"/>
    </source>
</evidence>